<reference evidence="3" key="2">
    <citation type="submission" date="2019-09" db="UniProtKB">
        <authorList>
            <consortium name="WormBaseParasite"/>
        </authorList>
    </citation>
    <scope>IDENTIFICATION</scope>
</reference>
<evidence type="ECO:0000313" key="2">
    <source>
        <dbReference type="Proteomes" id="UP000050761"/>
    </source>
</evidence>
<proteinExistence type="predicted"/>
<protein>
    <submittedName>
        <fullName evidence="3">Secreted protein</fullName>
    </submittedName>
</protein>
<keyword evidence="2" id="KW-1185">Reference proteome</keyword>
<name>A0A183FAV6_HELPZ</name>
<sequence>MHRPPVAVVALRCCSSNSLRYKPLRRRSSPNSVHARWRNIADTPHTLGQLHSRSLLTGFHVFFRRALDTLTHTPTHTHSQTERQTD</sequence>
<evidence type="ECO:0000313" key="1">
    <source>
        <dbReference type="EMBL" id="VDO33278.1"/>
    </source>
</evidence>
<gene>
    <name evidence="1" type="ORF">HPBE_LOCUS3298</name>
</gene>
<dbReference type="EMBL" id="UZAH01007802">
    <property type="protein sequence ID" value="VDO33278.1"/>
    <property type="molecule type" value="Genomic_DNA"/>
</dbReference>
<accession>A0A3P7XUK3</accession>
<accession>A0A183FAV6</accession>
<reference evidence="1 2" key="1">
    <citation type="submission" date="2018-11" db="EMBL/GenBank/DDBJ databases">
        <authorList>
            <consortium name="Pathogen Informatics"/>
        </authorList>
    </citation>
    <scope>NUCLEOTIDE SEQUENCE [LARGE SCALE GENOMIC DNA]</scope>
</reference>
<dbReference type="WBParaSite" id="HPBE_0000329801-mRNA-1">
    <property type="protein sequence ID" value="HPBE_0000329801-mRNA-1"/>
    <property type="gene ID" value="HPBE_0000329801"/>
</dbReference>
<organism evidence="2 3">
    <name type="scientific">Heligmosomoides polygyrus</name>
    <name type="common">Parasitic roundworm</name>
    <dbReference type="NCBI Taxonomy" id="6339"/>
    <lineage>
        <taxon>Eukaryota</taxon>
        <taxon>Metazoa</taxon>
        <taxon>Ecdysozoa</taxon>
        <taxon>Nematoda</taxon>
        <taxon>Chromadorea</taxon>
        <taxon>Rhabditida</taxon>
        <taxon>Rhabditina</taxon>
        <taxon>Rhabditomorpha</taxon>
        <taxon>Strongyloidea</taxon>
        <taxon>Heligmosomidae</taxon>
        <taxon>Heligmosomoides</taxon>
    </lineage>
</organism>
<dbReference type="AlphaFoldDB" id="A0A183FAV6"/>
<evidence type="ECO:0000313" key="3">
    <source>
        <dbReference type="WBParaSite" id="HPBE_0000329801-mRNA-1"/>
    </source>
</evidence>
<dbReference type="Proteomes" id="UP000050761">
    <property type="component" value="Unassembled WGS sequence"/>
</dbReference>